<accession>A0A410T5L6</accession>
<organism evidence="1 2">
    <name type="scientific">Acinetobacter phage Henu6</name>
    <dbReference type="NCBI Taxonomy" id="2500136"/>
    <lineage>
        <taxon>Viruses</taxon>
        <taxon>Duplodnaviria</taxon>
        <taxon>Heunggongvirae</taxon>
        <taxon>Uroviricota</taxon>
        <taxon>Caudoviricetes</taxon>
        <taxon>Pantevenvirales</taxon>
        <taxon>Straboviridae</taxon>
        <taxon>Twarogvirinae</taxon>
        <taxon>Zedzedvirus</taxon>
        <taxon>Zedzedvirus zz1</taxon>
    </lineage>
</organism>
<protein>
    <submittedName>
        <fullName evidence="1">Uncharacterized protein</fullName>
    </submittedName>
</protein>
<proteinExistence type="predicted"/>
<dbReference type="Proteomes" id="UP000289169">
    <property type="component" value="Segment"/>
</dbReference>
<gene>
    <name evidence="1" type="ORF">Henu6_gp108</name>
</gene>
<name>A0A410T5L6_9CAUD</name>
<evidence type="ECO:0000313" key="1">
    <source>
        <dbReference type="EMBL" id="QAU03916.1"/>
    </source>
</evidence>
<reference evidence="1 2" key="1">
    <citation type="submission" date="2018-11" db="EMBL/GenBank/DDBJ databases">
        <authorList>
            <person name="Teng T."/>
        </authorList>
    </citation>
    <scope>NUCLEOTIDE SEQUENCE [LARGE SCALE GENOMIC DNA]</scope>
</reference>
<evidence type="ECO:0000313" key="2">
    <source>
        <dbReference type="Proteomes" id="UP000289169"/>
    </source>
</evidence>
<sequence>MFAIFNFTGYNLNTNCHLLASNGISSMPSLLYIRNAWRNPLALQRPGYIVNPNIGDCLSIRIFTSTVPSSLSLTNFASFLESIEIILLPILMDAL</sequence>
<dbReference type="EMBL" id="MK240351">
    <property type="protein sequence ID" value="QAU03916.1"/>
    <property type="molecule type" value="Genomic_DNA"/>
</dbReference>